<evidence type="ECO:0000256" key="1">
    <source>
        <dbReference type="ARBA" id="ARBA00023239"/>
    </source>
</evidence>
<evidence type="ECO:0000313" key="4">
    <source>
        <dbReference type="Proteomes" id="UP000076490"/>
    </source>
</evidence>
<evidence type="ECO:0000313" key="3">
    <source>
        <dbReference type="EMBL" id="KZE38751.1"/>
    </source>
</evidence>
<dbReference type="Gene3D" id="3.90.850.10">
    <property type="entry name" value="Fumarylacetoacetase-like, C-terminal domain"/>
    <property type="match status" value="1"/>
</dbReference>
<organism evidence="3 4">
    <name type="scientific">Bhargavaea cecembensis</name>
    <dbReference type="NCBI Taxonomy" id="394098"/>
    <lineage>
        <taxon>Bacteria</taxon>
        <taxon>Bacillati</taxon>
        <taxon>Bacillota</taxon>
        <taxon>Bacilli</taxon>
        <taxon>Bacillales</taxon>
        <taxon>Caryophanaceae</taxon>
        <taxon>Bhargavaea</taxon>
    </lineage>
</organism>
<dbReference type="AlphaFoldDB" id="A0A163FIA2"/>
<keyword evidence="1" id="KW-0456">Lyase</keyword>
<dbReference type="Proteomes" id="UP000076490">
    <property type="component" value="Unassembled WGS sequence"/>
</dbReference>
<comment type="caution">
    <text evidence="3">The sequence shown here is derived from an EMBL/GenBank/DDBJ whole genome shotgun (WGS) entry which is preliminary data.</text>
</comment>
<dbReference type="EMBL" id="LQNT01000009">
    <property type="protein sequence ID" value="KZE38751.1"/>
    <property type="molecule type" value="Genomic_DNA"/>
</dbReference>
<dbReference type="GO" id="GO:0005737">
    <property type="term" value="C:cytoplasm"/>
    <property type="evidence" value="ECO:0007669"/>
    <property type="project" value="TreeGrafter"/>
</dbReference>
<protein>
    <submittedName>
        <fullName evidence="3">2-keto-4-pentenoate hydratase</fullName>
    </submittedName>
</protein>
<dbReference type="OrthoDB" id="9792137at2"/>
<feature type="domain" description="Fumarylacetoacetase-like C-terminal" evidence="2">
    <location>
        <begin position="82"/>
        <end position="253"/>
    </location>
</feature>
<dbReference type="InterPro" id="IPR011234">
    <property type="entry name" value="Fumarylacetoacetase-like_C"/>
</dbReference>
<dbReference type="GO" id="GO:0008684">
    <property type="term" value="F:2-oxopent-4-enoate hydratase activity"/>
    <property type="evidence" value="ECO:0007669"/>
    <property type="project" value="TreeGrafter"/>
</dbReference>
<reference evidence="3 4" key="1">
    <citation type="submission" date="2016-01" db="EMBL/GenBank/DDBJ databases">
        <title>Whole genome sequencing of Bhargavaea cecembensis T14.</title>
        <authorList>
            <person name="Hong K.W."/>
        </authorList>
    </citation>
    <scope>NUCLEOTIDE SEQUENCE [LARGE SCALE GENOMIC DNA]</scope>
    <source>
        <strain evidence="3 4">T14</strain>
    </source>
</reference>
<proteinExistence type="predicted"/>
<dbReference type="InterPro" id="IPR050772">
    <property type="entry name" value="Hydratase-Decarb/MhpD_sf"/>
</dbReference>
<dbReference type="PANTHER" id="PTHR30143">
    <property type="entry name" value="ACID HYDRATASE"/>
    <property type="match status" value="1"/>
</dbReference>
<gene>
    <name evidence="3" type="ORF">AV656_07560</name>
</gene>
<name>A0A163FIA2_9BACL</name>
<dbReference type="SUPFAM" id="SSF56529">
    <property type="entry name" value="FAH"/>
    <property type="match status" value="1"/>
</dbReference>
<accession>A0A163FIA2</accession>
<dbReference type="RefSeq" id="WP_063180587.1">
    <property type="nucleotide sequence ID" value="NZ_LQNT01000009.1"/>
</dbReference>
<evidence type="ECO:0000259" key="2">
    <source>
        <dbReference type="Pfam" id="PF01557"/>
    </source>
</evidence>
<dbReference type="PANTHER" id="PTHR30143:SF0">
    <property type="entry name" value="2-KETO-4-PENTENOATE HYDRATASE"/>
    <property type="match status" value="1"/>
</dbReference>
<sequence length="263" mass="28162">MDRVKAAQRLREAERSGKPIPPFTSGEEEITVEDAYQIQLLNIHERIAQGAEVKGLKIGLTSKPMQDMFGVDTPDYGHILDDMVYGSDQPVAAGAFIQPKVEFEIAFFLKKDLKGPDVTAEDVLAATDYVVPAVEIIDSRIRDWKFKFEDTVADNGSSAGAVLGDKQTGPDGIDLAGVEMKAYKNGELLDEATGAAVMGNPANAVAWLANAVAEYGIELKAGQFILSGALAAAVPFEPGDEFKADFGDLGEVSVSFATEEVMN</sequence>
<dbReference type="Pfam" id="PF01557">
    <property type="entry name" value="FAA_hydrolase"/>
    <property type="match status" value="1"/>
</dbReference>
<dbReference type="InterPro" id="IPR036663">
    <property type="entry name" value="Fumarylacetoacetase_C_sf"/>
</dbReference>